<keyword evidence="1" id="KW-1133">Transmembrane helix</keyword>
<dbReference type="RefSeq" id="WP_171624607.1">
    <property type="nucleotide sequence ID" value="NZ_JABBPG010000001.1"/>
</dbReference>
<keyword evidence="1" id="KW-0472">Membrane</keyword>
<name>A0A849VCX4_9GAMM</name>
<dbReference type="EMBL" id="JABBPG010000001">
    <property type="protein sequence ID" value="NOU49541.1"/>
    <property type="molecule type" value="Genomic_DNA"/>
</dbReference>
<proteinExistence type="predicted"/>
<comment type="caution">
    <text evidence="2">The sequence shown here is derived from an EMBL/GenBank/DDBJ whole genome shotgun (WGS) entry which is preliminary data.</text>
</comment>
<feature type="transmembrane region" description="Helical" evidence="1">
    <location>
        <begin position="12"/>
        <end position="30"/>
    </location>
</feature>
<evidence type="ECO:0000313" key="2">
    <source>
        <dbReference type="EMBL" id="NOU49541.1"/>
    </source>
</evidence>
<dbReference type="AlphaFoldDB" id="A0A849VCX4"/>
<protein>
    <submittedName>
        <fullName evidence="2">Uncharacterized protein</fullName>
    </submittedName>
</protein>
<accession>A0A849VCX4</accession>
<evidence type="ECO:0000256" key="1">
    <source>
        <dbReference type="SAM" id="Phobius"/>
    </source>
</evidence>
<evidence type="ECO:0000313" key="3">
    <source>
        <dbReference type="Proteomes" id="UP000586305"/>
    </source>
</evidence>
<feature type="transmembrane region" description="Helical" evidence="1">
    <location>
        <begin position="42"/>
        <end position="61"/>
    </location>
</feature>
<sequence>MKELRLQINITFYTLVASIVLCLLTVSMFVTHDHDNALLKSAMVLSFILIGAINVNLLMALSGKRKASLCNNGLHYVSAIGRKVYIPAESISHIKVKKCCGIRITKVSTPERNIYFLSFQFSTLQELKLKEFGYLAQ</sequence>
<organism evidence="2 3">
    <name type="scientific">Pseudoalteromonas caenipelagi</name>
    <dbReference type="NCBI Taxonomy" id="2726988"/>
    <lineage>
        <taxon>Bacteria</taxon>
        <taxon>Pseudomonadati</taxon>
        <taxon>Pseudomonadota</taxon>
        <taxon>Gammaproteobacteria</taxon>
        <taxon>Alteromonadales</taxon>
        <taxon>Pseudoalteromonadaceae</taxon>
        <taxon>Pseudoalteromonas</taxon>
    </lineage>
</organism>
<dbReference type="Proteomes" id="UP000586305">
    <property type="component" value="Unassembled WGS sequence"/>
</dbReference>
<keyword evidence="1" id="KW-0812">Transmembrane</keyword>
<reference evidence="2 3" key="1">
    <citation type="submission" date="2020-04" db="EMBL/GenBank/DDBJ databases">
        <title>Pseudoalteromonas caenipelagi sp. nov., isolated from a tidal flat.</title>
        <authorList>
            <person name="Park S."/>
            <person name="Yoon J.-H."/>
        </authorList>
    </citation>
    <scope>NUCLEOTIDE SEQUENCE [LARGE SCALE GENOMIC DNA]</scope>
    <source>
        <strain evidence="2 3">JBTF-M23</strain>
    </source>
</reference>
<gene>
    <name evidence="2" type="ORF">HG263_03125</name>
</gene>
<keyword evidence="3" id="KW-1185">Reference proteome</keyword>